<dbReference type="InParanoid" id="G4TYP0"/>
<keyword evidence="3" id="KW-1185">Reference proteome</keyword>
<feature type="region of interest" description="Disordered" evidence="1">
    <location>
        <begin position="101"/>
        <end position="132"/>
    </location>
</feature>
<feature type="compositionally biased region" description="Polar residues" evidence="1">
    <location>
        <begin position="101"/>
        <end position="128"/>
    </location>
</feature>
<name>G4TYP0_SERID</name>
<organism evidence="2 3">
    <name type="scientific">Serendipita indica (strain DSM 11827)</name>
    <name type="common">Root endophyte fungus</name>
    <name type="synonym">Piriformospora indica</name>
    <dbReference type="NCBI Taxonomy" id="1109443"/>
    <lineage>
        <taxon>Eukaryota</taxon>
        <taxon>Fungi</taxon>
        <taxon>Dikarya</taxon>
        <taxon>Basidiomycota</taxon>
        <taxon>Agaricomycotina</taxon>
        <taxon>Agaricomycetes</taxon>
        <taxon>Sebacinales</taxon>
        <taxon>Serendipitaceae</taxon>
        <taxon>Serendipita</taxon>
    </lineage>
</organism>
<dbReference type="EMBL" id="CAFZ01000752">
    <property type="protein sequence ID" value="CCA76433.1"/>
    <property type="molecule type" value="Genomic_DNA"/>
</dbReference>
<feature type="region of interest" description="Disordered" evidence="1">
    <location>
        <begin position="1"/>
        <end position="20"/>
    </location>
</feature>
<protein>
    <submittedName>
        <fullName evidence="2">Uncharacterized protein</fullName>
    </submittedName>
</protein>
<comment type="caution">
    <text evidence="2">The sequence shown here is derived from an EMBL/GenBank/DDBJ whole genome shotgun (WGS) entry which is preliminary data.</text>
</comment>
<evidence type="ECO:0000313" key="3">
    <source>
        <dbReference type="Proteomes" id="UP000007148"/>
    </source>
</evidence>
<reference evidence="2 3" key="1">
    <citation type="journal article" date="2011" name="PLoS Pathog.">
        <title>Endophytic Life Strategies Decoded by Genome and Transcriptome Analyses of the Mutualistic Root Symbiont Piriformospora indica.</title>
        <authorList>
            <person name="Zuccaro A."/>
            <person name="Lahrmann U."/>
            <person name="Guldener U."/>
            <person name="Langen G."/>
            <person name="Pfiffi S."/>
            <person name="Biedenkopf D."/>
            <person name="Wong P."/>
            <person name="Samans B."/>
            <person name="Grimm C."/>
            <person name="Basiewicz M."/>
            <person name="Murat C."/>
            <person name="Martin F."/>
            <person name="Kogel K.H."/>
        </authorList>
    </citation>
    <scope>NUCLEOTIDE SEQUENCE [LARGE SCALE GENOMIC DNA]</scope>
    <source>
        <strain evidence="2 3">DSM 11827</strain>
    </source>
</reference>
<dbReference type="AlphaFoldDB" id="G4TYP0"/>
<dbReference type="HOGENOM" id="CLU_1644378_0_0_1"/>
<gene>
    <name evidence="2" type="ORF">PIIN_10426</name>
</gene>
<evidence type="ECO:0000313" key="2">
    <source>
        <dbReference type="EMBL" id="CCA76433.1"/>
    </source>
</evidence>
<dbReference type="Proteomes" id="UP000007148">
    <property type="component" value="Unassembled WGS sequence"/>
</dbReference>
<sequence>MSTRRKVSSIKKQQQPSEVEAMVPRYHPYQAPNSHGPLYNLAEYARYHAIAAHAYAQAMPVTSAGQPLGHPSYSFPITTSTHMFSQPVPIHLPLVPTQGTSATGATSVAPYATQSTARSMTNETQGRVETSREEVLRAEERWARLEAERTRLYETVSPSDA</sequence>
<accession>G4TYP0</accession>
<evidence type="ECO:0000256" key="1">
    <source>
        <dbReference type="SAM" id="MobiDB-lite"/>
    </source>
</evidence>
<proteinExistence type="predicted"/>